<organism evidence="1 2">
    <name type="scientific">Setaria viridis</name>
    <name type="common">Green bristlegrass</name>
    <name type="synonym">Setaria italica subsp. viridis</name>
    <dbReference type="NCBI Taxonomy" id="4556"/>
    <lineage>
        <taxon>Eukaryota</taxon>
        <taxon>Viridiplantae</taxon>
        <taxon>Streptophyta</taxon>
        <taxon>Embryophyta</taxon>
        <taxon>Tracheophyta</taxon>
        <taxon>Spermatophyta</taxon>
        <taxon>Magnoliopsida</taxon>
        <taxon>Liliopsida</taxon>
        <taxon>Poales</taxon>
        <taxon>Poaceae</taxon>
        <taxon>PACMAD clade</taxon>
        <taxon>Panicoideae</taxon>
        <taxon>Panicodae</taxon>
        <taxon>Paniceae</taxon>
        <taxon>Cenchrinae</taxon>
        <taxon>Setaria</taxon>
    </lineage>
</organism>
<gene>
    <name evidence="1" type="ORF">SEVIR_6G184933v2</name>
</gene>
<name>A0A4V6D5K4_SETVI</name>
<protein>
    <submittedName>
        <fullName evidence="1">Uncharacterized protein</fullName>
    </submittedName>
</protein>
<dbReference type="Gramene" id="TKW10716">
    <property type="protein sequence ID" value="TKW10716"/>
    <property type="gene ID" value="SEVIR_6G184933v2"/>
</dbReference>
<dbReference type="Proteomes" id="UP000298652">
    <property type="component" value="Chromosome 6"/>
</dbReference>
<accession>A0A4V6D5K4</accession>
<evidence type="ECO:0000313" key="2">
    <source>
        <dbReference type="Proteomes" id="UP000298652"/>
    </source>
</evidence>
<dbReference type="EMBL" id="CM016557">
    <property type="protein sequence ID" value="TKW10716.1"/>
    <property type="molecule type" value="Genomic_DNA"/>
</dbReference>
<sequence>MLISSLHLLPRFLFCLEFLAKVSNCSRTRF</sequence>
<dbReference type="AlphaFoldDB" id="A0A4V6D5K4"/>
<keyword evidence="2" id="KW-1185">Reference proteome</keyword>
<proteinExistence type="predicted"/>
<reference evidence="1" key="1">
    <citation type="submission" date="2019-03" db="EMBL/GenBank/DDBJ databases">
        <title>WGS assembly of Setaria viridis.</title>
        <authorList>
            <person name="Huang P."/>
            <person name="Jenkins J."/>
            <person name="Grimwood J."/>
            <person name="Barry K."/>
            <person name="Healey A."/>
            <person name="Mamidi S."/>
            <person name="Sreedasyam A."/>
            <person name="Shu S."/>
            <person name="Feldman M."/>
            <person name="Wu J."/>
            <person name="Yu Y."/>
            <person name="Chen C."/>
            <person name="Johnson J."/>
            <person name="Rokhsar D."/>
            <person name="Baxter I."/>
            <person name="Schmutz J."/>
            <person name="Brutnell T."/>
            <person name="Kellogg E."/>
        </authorList>
    </citation>
    <scope>NUCLEOTIDE SEQUENCE [LARGE SCALE GENOMIC DNA]</scope>
</reference>
<evidence type="ECO:0000313" key="1">
    <source>
        <dbReference type="EMBL" id="TKW10716.1"/>
    </source>
</evidence>